<feature type="signal peptide" evidence="4">
    <location>
        <begin position="1"/>
        <end position="20"/>
    </location>
</feature>
<dbReference type="Proteomes" id="UP000886101">
    <property type="component" value="Unassembled WGS sequence"/>
</dbReference>
<evidence type="ECO:0000256" key="1">
    <source>
        <dbReference type="ARBA" id="ARBA00022617"/>
    </source>
</evidence>
<feature type="chain" id="PRO_5031574090" evidence="4">
    <location>
        <begin position="21"/>
        <end position="85"/>
    </location>
</feature>
<evidence type="ECO:0000259" key="5">
    <source>
        <dbReference type="Pfam" id="PF13442"/>
    </source>
</evidence>
<dbReference type="Pfam" id="PF13442">
    <property type="entry name" value="Cytochrome_CBB3"/>
    <property type="match status" value="1"/>
</dbReference>
<evidence type="ECO:0000313" key="6">
    <source>
        <dbReference type="EMBL" id="HHI97709.1"/>
    </source>
</evidence>
<dbReference type="GO" id="GO:0009055">
    <property type="term" value="F:electron transfer activity"/>
    <property type="evidence" value="ECO:0007669"/>
    <property type="project" value="InterPro"/>
</dbReference>
<dbReference type="InterPro" id="IPR009056">
    <property type="entry name" value="Cyt_c-like_dom"/>
</dbReference>
<keyword evidence="1" id="KW-0349">Heme</keyword>
<dbReference type="EMBL" id="DROK01000226">
    <property type="protein sequence ID" value="HHI97709.1"/>
    <property type="molecule type" value="Genomic_DNA"/>
</dbReference>
<evidence type="ECO:0000256" key="3">
    <source>
        <dbReference type="ARBA" id="ARBA00023004"/>
    </source>
</evidence>
<gene>
    <name evidence="6" type="ORF">ENJ96_07630</name>
</gene>
<keyword evidence="4" id="KW-0732">Signal</keyword>
<dbReference type="AlphaFoldDB" id="A0A7V5U312"/>
<dbReference type="SUPFAM" id="SSF46626">
    <property type="entry name" value="Cytochrome c"/>
    <property type="match status" value="1"/>
</dbReference>
<sequence>MRIWVLLPFLACLLVVSCSSKSPSEKEATAIINSKCRQCHTTGRVYDNKGRDKGWWLKTIERMQNYGAKINDEEIQKIVSYLSSS</sequence>
<feature type="domain" description="Cytochrome c" evidence="5">
    <location>
        <begin position="26"/>
        <end position="82"/>
    </location>
</feature>
<dbReference type="PROSITE" id="PS51257">
    <property type="entry name" value="PROKAR_LIPOPROTEIN"/>
    <property type="match status" value="1"/>
</dbReference>
<reference evidence="6" key="1">
    <citation type="journal article" date="2020" name="mSystems">
        <title>Genome- and Community-Level Interaction Insights into Carbon Utilization and Element Cycling Functions of Hydrothermarchaeota in Hydrothermal Sediment.</title>
        <authorList>
            <person name="Zhou Z."/>
            <person name="Liu Y."/>
            <person name="Xu W."/>
            <person name="Pan J."/>
            <person name="Luo Z.H."/>
            <person name="Li M."/>
        </authorList>
    </citation>
    <scope>NUCLEOTIDE SEQUENCE [LARGE SCALE GENOMIC DNA]</scope>
    <source>
        <strain evidence="6">HyVt-533</strain>
    </source>
</reference>
<evidence type="ECO:0000256" key="2">
    <source>
        <dbReference type="ARBA" id="ARBA00022723"/>
    </source>
</evidence>
<comment type="caution">
    <text evidence="6">The sequence shown here is derived from an EMBL/GenBank/DDBJ whole genome shotgun (WGS) entry which is preliminary data.</text>
</comment>
<keyword evidence="2" id="KW-0479">Metal-binding</keyword>
<dbReference type="Gene3D" id="1.10.760.10">
    <property type="entry name" value="Cytochrome c-like domain"/>
    <property type="match status" value="1"/>
</dbReference>
<accession>A0A7V5U312</accession>
<keyword evidence="3" id="KW-0408">Iron</keyword>
<dbReference type="GO" id="GO:0020037">
    <property type="term" value="F:heme binding"/>
    <property type="evidence" value="ECO:0007669"/>
    <property type="project" value="InterPro"/>
</dbReference>
<dbReference type="InterPro" id="IPR036909">
    <property type="entry name" value="Cyt_c-like_dom_sf"/>
</dbReference>
<name>A0A7V5U312_9BACT</name>
<protein>
    <submittedName>
        <fullName evidence="6">Cytochrome c</fullName>
    </submittedName>
</protein>
<organism evidence="6">
    <name type="scientific">Thermodesulfatator atlanticus</name>
    <dbReference type="NCBI Taxonomy" id="501497"/>
    <lineage>
        <taxon>Bacteria</taxon>
        <taxon>Pseudomonadati</taxon>
        <taxon>Thermodesulfobacteriota</taxon>
        <taxon>Thermodesulfobacteria</taxon>
        <taxon>Thermodesulfobacteriales</taxon>
        <taxon>Thermodesulfatatoraceae</taxon>
        <taxon>Thermodesulfatator</taxon>
    </lineage>
</organism>
<dbReference type="GO" id="GO:0046872">
    <property type="term" value="F:metal ion binding"/>
    <property type="evidence" value="ECO:0007669"/>
    <property type="project" value="UniProtKB-KW"/>
</dbReference>
<proteinExistence type="predicted"/>
<evidence type="ECO:0000256" key="4">
    <source>
        <dbReference type="SAM" id="SignalP"/>
    </source>
</evidence>